<sequence length="241" mass="24572">MRGWWQELAGLVTPVDCAGCGLPRSVLCGECGAELWGRPARRVRPDPVPAGLPPVYAAARYEGGVRSALIAHKERGGLALADPLGAALAGAVGAAGRSGAGWDVRGRRGPILLVPVPSARSAVAGRGQDAGRRLALAAARALRGSGTSARVAAVLRLRRPVLDQSGVDARRRVANVAGAMEAVRGAERLWRSGGPVVLVDDLMTTGASLAEAARAVTAGDGRVVAAAVIAAAPRTFGNHRN</sequence>
<dbReference type="PANTHER" id="PTHR47505:SF1">
    <property type="entry name" value="DNA UTILIZATION PROTEIN YHGH"/>
    <property type="match status" value="1"/>
</dbReference>
<reference evidence="2 3" key="1">
    <citation type="submission" date="2018-12" db="EMBL/GenBank/DDBJ databases">
        <title>The whole draft genome of Streptomyce luteoverticillatus CGMCC 15060.</title>
        <authorList>
            <person name="Feng Z."/>
            <person name="Chen G."/>
            <person name="Zhang J."/>
            <person name="Zhu H."/>
            <person name="Yu X."/>
            <person name="Zhang W."/>
            <person name="Zhang X."/>
        </authorList>
    </citation>
    <scope>NUCLEOTIDE SEQUENCE [LARGE SCALE GENOMIC DNA]</scope>
    <source>
        <strain evidence="2 3">CGMCC 15060</strain>
    </source>
</reference>
<comment type="similarity">
    <text evidence="1">Belongs to the ComF/GntX family.</text>
</comment>
<name>A0A3S9PHN4_STRLT</name>
<dbReference type="SUPFAM" id="SSF53271">
    <property type="entry name" value="PRTase-like"/>
    <property type="match status" value="1"/>
</dbReference>
<dbReference type="InterPro" id="IPR029057">
    <property type="entry name" value="PRTase-like"/>
</dbReference>
<protein>
    <submittedName>
        <fullName evidence="2">ComF family protein</fullName>
    </submittedName>
</protein>
<dbReference type="PANTHER" id="PTHR47505">
    <property type="entry name" value="DNA UTILIZATION PROTEIN YHGH"/>
    <property type="match status" value="1"/>
</dbReference>
<dbReference type="InterPro" id="IPR000836">
    <property type="entry name" value="PRTase_dom"/>
</dbReference>
<dbReference type="RefSeq" id="WP_126914412.1">
    <property type="nucleotide sequence ID" value="NZ_CP034587.1"/>
</dbReference>
<keyword evidence="3" id="KW-1185">Reference proteome</keyword>
<proteinExistence type="inferred from homology"/>
<dbReference type="CDD" id="cd06223">
    <property type="entry name" value="PRTases_typeI"/>
    <property type="match status" value="1"/>
</dbReference>
<dbReference type="Proteomes" id="UP000267900">
    <property type="component" value="Chromosome"/>
</dbReference>
<organism evidence="2 3">
    <name type="scientific">Streptomyces luteoverticillatus</name>
    <name type="common">Streptoverticillium luteoverticillatus</name>
    <dbReference type="NCBI Taxonomy" id="66425"/>
    <lineage>
        <taxon>Bacteria</taxon>
        <taxon>Bacillati</taxon>
        <taxon>Actinomycetota</taxon>
        <taxon>Actinomycetes</taxon>
        <taxon>Kitasatosporales</taxon>
        <taxon>Streptomycetaceae</taxon>
        <taxon>Streptomyces</taxon>
    </lineage>
</organism>
<dbReference type="InterPro" id="IPR051910">
    <property type="entry name" value="ComF/GntX_DNA_util-trans"/>
</dbReference>
<dbReference type="OrthoDB" id="5244859at2"/>
<gene>
    <name evidence="2" type="ORF">EKH77_12155</name>
</gene>
<evidence type="ECO:0000313" key="3">
    <source>
        <dbReference type="Proteomes" id="UP000267900"/>
    </source>
</evidence>
<dbReference type="EMBL" id="CP034587">
    <property type="protein sequence ID" value="AZQ71861.1"/>
    <property type="molecule type" value="Genomic_DNA"/>
</dbReference>
<evidence type="ECO:0000256" key="1">
    <source>
        <dbReference type="ARBA" id="ARBA00008007"/>
    </source>
</evidence>
<evidence type="ECO:0000313" key="2">
    <source>
        <dbReference type="EMBL" id="AZQ71861.1"/>
    </source>
</evidence>
<dbReference type="Gene3D" id="3.40.50.2020">
    <property type="match status" value="1"/>
</dbReference>
<dbReference type="AlphaFoldDB" id="A0A3S9PHN4"/>
<accession>A0A3S9PHN4</accession>